<evidence type="ECO:0000313" key="3">
    <source>
        <dbReference type="EMBL" id="MDZ5764910.1"/>
    </source>
</evidence>
<name>A0AAJ2WKA2_STEMA</name>
<evidence type="ECO:0000256" key="1">
    <source>
        <dbReference type="SAM" id="Coils"/>
    </source>
</evidence>
<comment type="caution">
    <text evidence="3">The sequence shown here is derived from an EMBL/GenBank/DDBJ whole genome shotgun (WGS) entry which is preliminary data.</text>
</comment>
<evidence type="ECO:0000256" key="2">
    <source>
        <dbReference type="SAM" id="MobiDB-lite"/>
    </source>
</evidence>
<keyword evidence="1" id="KW-0175">Coiled coil</keyword>
<proteinExistence type="predicted"/>
<protein>
    <submittedName>
        <fullName evidence="3">Uncharacterized protein</fullName>
    </submittedName>
</protein>
<reference evidence="3" key="1">
    <citation type="submission" date="2023-12" db="EMBL/GenBank/DDBJ databases">
        <title>'Antibacterial potential of Stenotrophomonas maltophilia cystic fibrosis isolates' (manuscript under preparation).</title>
        <authorList>
            <person name="Crisan C.V."/>
            <person name="Pettis M."/>
            <person name="Goldberg J.B."/>
        </authorList>
    </citation>
    <scope>NUCLEOTIDE SEQUENCE</scope>
    <source>
        <strain evidence="3">CCV129</strain>
    </source>
</reference>
<organism evidence="3 4">
    <name type="scientific">Stenotrophomonas maltophilia</name>
    <name type="common">Pseudomonas maltophilia</name>
    <name type="synonym">Xanthomonas maltophilia</name>
    <dbReference type="NCBI Taxonomy" id="40324"/>
    <lineage>
        <taxon>Bacteria</taxon>
        <taxon>Pseudomonadati</taxon>
        <taxon>Pseudomonadota</taxon>
        <taxon>Gammaproteobacteria</taxon>
        <taxon>Lysobacterales</taxon>
        <taxon>Lysobacteraceae</taxon>
        <taxon>Stenotrophomonas</taxon>
        <taxon>Stenotrophomonas maltophilia group</taxon>
    </lineage>
</organism>
<dbReference type="RefSeq" id="WP_239503766.1">
    <property type="nucleotide sequence ID" value="NZ_JAKJQX010000026.1"/>
</dbReference>
<evidence type="ECO:0000313" key="4">
    <source>
        <dbReference type="Proteomes" id="UP001288387"/>
    </source>
</evidence>
<accession>A0AAJ2WKA2</accession>
<dbReference type="EMBL" id="JAXRVB010000009">
    <property type="protein sequence ID" value="MDZ5764910.1"/>
    <property type="molecule type" value="Genomic_DNA"/>
</dbReference>
<gene>
    <name evidence="3" type="ORF">U4I38_10550</name>
</gene>
<dbReference type="Proteomes" id="UP001288387">
    <property type="component" value="Unassembled WGS sequence"/>
</dbReference>
<feature type="region of interest" description="Disordered" evidence="2">
    <location>
        <begin position="1"/>
        <end position="20"/>
    </location>
</feature>
<dbReference type="AlphaFoldDB" id="A0AAJ2WKA2"/>
<sequence>MVAQNLMNRGRREDGGPQQGHRRLICVGNSQGMGCAVAGSCSVVPIEHAIMNYCADQMNLARLFEGGDRSEALAGKLAIARARVADTTAKVERITDAMLADDTGDAPAAFMRRARELEASLAEQQAEVDALELELAAVASSPTPAVAKAWADLQEGVKGLDYDARTKARQLVADTFERITIYHRGTEPEQTRSWNGTIDLVLVAKRGSSRILHIDRRTGEWRSGEEASIFDLMDH</sequence>
<feature type="coiled-coil region" evidence="1">
    <location>
        <begin position="114"/>
        <end position="141"/>
    </location>
</feature>